<reference evidence="10 11" key="1">
    <citation type="journal article" date="2023" name="Microbiol. Spectr.">
        <title>Symbiosis of Carpenter Bees with Uncharacterized Lactic Acid Bacteria Showing NAD Auxotrophy.</title>
        <authorList>
            <person name="Kawasaki S."/>
            <person name="Ozawa K."/>
            <person name="Mori T."/>
            <person name="Yamamoto A."/>
            <person name="Ito M."/>
            <person name="Ohkuma M."/>
            <person name="Sakamoto M."/>
            <person name="Matsutani M."/>
        </authorList>
    </citation>
    <scope>NUCLEOTIDE SEQUENCE [LARGE SCALE GENOMIC DNA]</scope>
    <source>
        <strain evidence="10 11">XA3</strain>
    </source>
</reference>
<dbReference type="SUPFAM" id="SSF90123">
    <property type="entry name" value="ABC transporter transmembrane region"/>
    <property type="match status" value="1"/>
</dbReference>
<keyword evidence="6 7" id="KW-0472">Membrane</keyword>
<dbReference type="InterPro" id="IPR039421">
    <property type="entry name" value="Type_1_exporter"/>
</dbReference>
<dbReference type="CDD" id="cd03228">
    <property type="entry name" value="ABCC_MRP_Like"/>
    <property type="match status" value="1"/>
</dbReference>
<evidence type="ECO:0000259" key="8">
    <source>
        <dbReference type="PROSITE" id="PS50893"/>
    </source>
</evidence>
<dbReference type="EMBL" id="AP026802">
    <property type="protein sequence ID" value="BDR58593.1"/>
    <property type="molecule type" value="Genomic_DNA"/>
</dbReference>
<dbReference type="Gene3D" id="1.20.1560.10">
    <property type="entry name" value="ABC transporter type 1, transmembrane domain"/>
    <property type="match status" value="1"/>
</dbReference>
<evidence type="ECO:0000256" key="4">
    <source>
        <dbReference type="ARBA" id="ARBA00022840"/>
    </source>
</evidence>
<evidence type="ECO:0000256" key="2">
    <source>
        <dbReference type="ARBA" id="ARBA00022692"/>
    </source>
</evidence>
<dbReference type="Pfam" id="PF00664">
    <property type="entry name" value="ABC_membrane"/>
    <property type="match status" value="1"/>
</dbReference>
<evidence type="ECO:0000256" key="3">
    <source>
        <dbReference type="ARBA" id="ARBA00022741"/>
    </source>
</evidence>
<protein>
    <submittedName>
        <fullName evidence="10">Multidrug ABC transporter permease</fullName>
    </submittedName>
</protein>
<keyword evidence="2 7" id="KW-0812">Transmembrane</keyword>
<dbReference type="InterPro" id="IPR017871">
    <property type="entry name" value="ABC_transporter-like_CS"/>
</dbReference>
<evidence type="ECO:0000256" key="1">
    <source>
        <dbReference type="ARBA" id="ARBA00004651"/>
    </source>
</evidence>
<evidence type="ECO:0000313" key="11">
    <source>
        <dbReference type="Proteomes" id="UP001321861"/>
    </source>
</evidence>
<dbReference type="InterPro" id="IPR003439">
    <property type="entry name" value="ABC_transporter-like_ATP-bd"/>
</dbReference>
<dbReference type="SMART" id="SM00382">
    <property type="entry name" value="AAA"/>
    <property type="match status" value="1"/>
</dbReference>
<dbReference type="GO" id="GO:0140359">
    <property type="term" value="F:ABC-type transporter activity"/>
    <property type="evidence" value="ECO:0007669"/>
    <property type="project" value="InterPro"/>
</dbReference>
<dbReference type="AlphaFoldDB" id="A0AAU9DWZ4"/>
<keyword evidence="3" id="KW-0547">Nucleotide-binding</keyword>
<keyword evidence="5 7" id="KW-1133">Transmembrane helix</keyword>
<comment type="subcellular location">
    <subcellularLocation>
        <location evidence="1">Cell membrane</location>
        <topology evidence="1">Multi-pass membrane protein</topology>
    </subcellularLocation>
</comment>
<keyword evidence="4" id="KW-0067">ATP-binding</keyword>
<dbReference type="GO" id="GO:0016887">
    <property type="term" value="F:ATP hydrolysis activity"/>
    <property type="evidence" value="ECO:0007669"/>
    <property type="project" value="InterPro"/>
</dbReference>
<evidence type="ECO:0000256" key="7">
    <source>
        <dbReference type="SAM" id="Phobius"/>
    </source>
</evidence>
<sequence length="538" mass="59606">MIKRMISFVRPLIPALCLSLLTGLAAESLQVIVAWFTGIIITTHFSWPDLWFILIVIVIGGICAFVEQYSGHYVAFKILATIRKLVYRKIQKLAPAGLDQKQSGDLLKTIGSDIEAMEIFYAHTIVPLFLGLIFLVGVSIIFALIAPIAGLIYLICGILIGIGLPLFKANKIADKNSELSKVQGQIQQDMFEAIRGRDILIQLDAVSKKLAAVRSNYQEEAIVSQQVGLLNWQKGWLKLIILIISWIITAAGLISFNYPLATVLPLLLAFPFAFKPVEALASLSDSLSKGFGAAKRVFALLDTPEPKSQNSGTLQIEQIQDLKIQNLNFSYPNRDVEVLKDVSLTLKQGQIGGIIGPSGSGKSTLVKLIMEWYPVSEDTISLNGTELNKIDHNSLWSQINYLTQEPQLFSDSIRQNLTLGDETFCDSDLWNILSEVQLTDLVKQLPKGLDEPLEALDLELSAGEAQRLALARALLHPSSFLILDEPTSNLDVLNEKIILYAIKKHYQGMVLMITHREESLSICDVVWKISNGQVKISR</sequence>
<dbReference type="GO" id="GO:0005886">
    <property type="term" value="C:plasma membrane"/>
    <property type="evidence" value="ECO:0007669"/>
    <property type="project" value="UniProtKB-SubCell"/>
</dbReference>
<feature type="transmembrane region" description="Helical" evidence="7">
    <location>
        <begin position="50"/>
        <end position="69"/>
    </location>
</feature>
<dbReference type="PANTHER" id="PTHR24221:SF653">
    <property type="entry name" value="TRANSPORT ATP-BINDING PROTEIN CYDC"/>
    <property type="match status" value="1"/>
</dbReference>
<gene>
    <name evidence="10" type="ORF">XA3_10340</name>
</gene>
<name>A0AAU9DWZ4_9LACO</name>
<dbReference type="Pfam" id="PF00005">
    <property type="entry name" value="ABC_tran"/>
    <property type="match status" value="1"/>
</dbReference>
<dbReference type="InterPro" id="IPR011527">
    <property type="entry name" value="ABC1_TM_dom"/>
</dbReference>
<feature type="domain" description="ABC transporter" evidence="8">
    <location>
        <begin position="322"/>
        <end position="536"/>
    </location>
</feature>
<dbReference type="InterPro" id="IPR003593">
    <property type="entry name" value="AAA+_ATPase"/>
</dbReference>
<feature type="transmembrane region" description="Helical" evidence="7">
    <location>
        <begin position="148"/>
        <end position="167"/>
    </location>
</feature>
<feature type="transmembrane region" description="Helical" evidence="7">
    <location>
        <begin position="239"/>
        <end position="258"/>
    </location>
</feature>
<feature type="transmembrane region" description="Helical" evidence="7">
    <location>
        <begin position="120"/>
        <end position="142"/>
    </location>
</feature>
<dbReference type="InterPro" id="IPR036640">
    <property type="entry name" value="ABC1_TM_sf"/>
</dbReference>
<dbReference type="PROSITE" id="PS00211">
    <property type="entry name" value="ABC_TRANSPORTER_1"/>
    <property type="match status" value="1"/>
</dbReference>
<accession>A0AAU9DWZ4</accession>
<dbReference type="PANTHER" id="PTHR24221">
    <property type="entry name" value="ATP-BINDING CASSETTE SUB-FAMILY B"/>
    <property type="match status" value="1"/>
</dbReference>
<dbReference type="GO" id="GO:0005524">
    <property type="term" value="F:ATP binding"/>
    <property type="evidence" value="ECO:0007669"/>
    <property type="project" value="UniProtKB-KW"/>
</dbReference>
<evidence type="ECO:0000256" key="5">
    <source>
        <dbReference type="ARBA" id="ARBA00022989"/>
    </source>
</evidence>
<organism evidence="10 11">
    <name type="scientific">Xylocopilactobacillus apicola</name>
    <dbReference type="NCBI Taxonomy" id="2932184"/>
    <lineage>
        <taxon>Bacteria</taxon>
        <taxon>Bacillati</taxon>
        <taxon>Bacillota</taxon>
        <taxon>Bacilli</taxon>
        <taxon>Lactobacillales</taxon>
        <taxon>Lactobacillaceae</taxon>
        <taxon>Xylocopilactobacillus</taxon>
    </lineage>
</organism>
<dbReference type="Gene3D" id="3.40.50.300">
    <property type="entry name" value="P-loop containing nucleotide triphosphate hydrolases"/>
    <property type="match status" value="1"/>
</dbReference>
<dbReference type="PROSITE" id="PS50929">
    <property type="entry name" value="ABC_TM1F"/>
    <property type="match status" value="1"/>
</dbReference>
<dbReference type="GO" id="GO:0034040">
    <property type="term" value="F:ATPase-coupled lipid transmembrane transporter activity"/>
    <property type="evidence" value="ECO:0007669"/>
    <property type="project" value="TreeGrafter"/>
</dbReference>
<feature type="domain" description="ABC transmembrane type-1" evidence="9">
    <location>
        <begin position="18"/>
        <end position="289"/>
    </location>
</feature>
<evidence type="ECO:0000259" key="9">
    <source>
        <dbReference type="PROSITE" id="PS50929"/>
    </source>
</evidence>
<proteinExistence type="predicted"/>
<dbReference type="Proteomes" id="UP001321861">
    <property type="component" value="Chromosome"/>
</dbReference>
<evidence type="ECO:0000256" key="6">
    <source>
        <dbReference type="ARBA" id="ARBA00023136"/>
    </source>
</evidence>
<dbReference type="SUPFAM" id="SSF52540">
    <property type="entry name" value="P-loop containing nucleoside triphosphate hydrolases"/>
    <property type="match status" value="1"/>
</dbReference>
<dbReference type="KEGG" id="xap:XA3_10340"/>
<dbReference type="InterPro" id="IPR027417">
    <property type="entry name" value="P-loop_NTPase"/>
</dbReference>
<dbReference type="PROSITE" id="PS50893">
    <property type="entry name" value="ABC_TRANSPORTER_2"/>
    <property type="match status" value="1"/>
</dbReference>
<keyword evidence="11" id="KW-1185">Reference proteome</keyword>
<evidence type="ECO:0000313" key="10">
    <source>
        <dbReference type="EMBL" id="BDR58593.1"/>
    </source>
</evidence>
<dbReference type="RefSeq" id="WP_317636471.1">
    <property type="nucleotide sequence ID" value="NZ_AP026802.1"/>
</dbReference>